<dbReference type="GO" id="GO:0016020">
    <property type="term" value="C:membrane"/>
    <property type="evidence" value="ECO:0007669"/>
    <property type="project" value="InterPro"/>
</dbReference>
<dbReference type="GO" id="GO:0000032">
    <property type="term" value="P:cell wall mannoprotein biosynthetic process"/>
    <property type="evidence" value="ECO:0007669"/>
    <property type="project" value="TreeGrafter"/>
</dbReference>
<keyword evidence="2" id="KW-0808">Transferase</keyword>
<sequence>MLYRIHQRKEVLRLCMLIFFTLFIILMVLLFLTSLYVTIPANIPYFTNIPKYRNKWQYTPPLQLSQPNPHLNAAYITFAHGDKKSLSDLRQTMRTIEDVFNKHHNYPYIIFTDDDLSIEYKELVASVTQGDVQFEKVTQYEYGYSNTTDQFRAFLARNNLEDTEGNTEEFRFKSRLMAGTIYNHAIFADLDYFWRFELGTEYMCPIDFDPFQYMLDNHKEISYSMATYEKQETIPSLFKAVTKFKNQHPEWHPTVDLADESLMSLMTNENGEYNRCFFWNNFQIATTSFFKSAEYQAFFGFIDKEEGIFYERWADPVIQSLAAALFLNRNQVHFWEDIGYRYKYLYNHCPSDKSIWERCSCRPEQSFDPDGLSCVSIF</sequence>
<evidence type="ECO:0000313" key="4">
    <source>
        <dbReference type="EMBL" id="KAG2208835.1"/>
    </source>
</evidence>
<proteinExistence type="inferred from homology"/>
<protein>
    <submittedName>
        <fullName evidence="4">Uncharacterized protein</fullName>
    </submittedName>
</protein>
<evidence type="ECO:0000256" key="2">
    <source>
        <dbReference type="ARBA" id="ARBA00022679"/>
    </source>
</evidence>
<dbReference type="InterPro" id="IPR029044">
    <property type="entry name" value="Nucleotide-diphossugar_trans"/>
</dbReference>
<dbReference type="Proteomes" id="UP000650833">
    <property type="component" value="Unassembled WGS sequence"/>
</dbReference>
<dbReference type="EMBL" id="JAEPRC010000106">
    <property type="protein sequence ID" value="KAG2208835.1"/>
    <property type="molecule type" value="Genomic_DNA"/>
</dbReference>
<dbReference type="SUPFAM" id="SSF53448">
    <property type="entry name" value="Nucleotide-diphospho-sugar transferases"/>
    <property type="match status" value="1"/>
</dbReference>
<evidence type="ECO:0000256" key="1">
    <source>
        <dbReference type="ARBA" id="ARBA00007677"/>
    </source>
</evidence>
<gene>
    <name evidence="4" type="ORF">INT46_006141</name>
</gene>
<keyword evidence="3" id="KW-1133">Transmembrane helix</keyword>
<comment type="similarity">
    <text evidence="1">Belongs to the glycosyltransferase 15 family.</text>
</comment>
<dbReference type="InterPro" id="IPR002685">
    <property type="entry name" value="Glyco_trans_15"/>
</dbReference>
<dbReference type="PIRSF" id="PIRSF018153">
    <property type="entry name" value="Glyco_trans_15"/>
    <property type="match status" value="1"/>
</dbReference>
<feature type="transmembrane region" description="Helical" evidence="3">
    <location>
        <begin position="12"/>
        <end position="37"/>
    </location>
</feature>
<dbReference type="GO" id="GO:0006487">
    <property type="term" value="P:protein N-linked glycosylation"/>
    <property type="evidence" value="ECO:0007669"/>
    <property type="project" value="TreeGrafter"/>
</dbReference>
<dbReference type="GO" id="GO:0005794">
    <property type="term" value="C:Golgi apparatus"/>
    <property type="evidence" value="ECO:0007669"/>
    <property type="project" value="TreeGrafter"/>
</dbReference>
<dbReference type="GO" id="GO:0000026">
    <property type="term" value="F:alpha-1,2-mannosyltransferase activity"/>
    <property type="evidence" value="ECO:0007669"/>
    <property type="project" value="TreeGrafter"/>
</dbReference>
<dbReference type="PANTHER" id="PTHR31121">
    <property type="entry name" value="ALPHA-1,2 MANNOSYLTRANSFERASE KTR1"/>
    <property type="match status" value="1"/>
</dbReference>
<keyword evidence="3" id="KW-0472">Membrane</keyword>
<organism evidence="4 5">
    <name type="scientific">Mucor plumbeus</name>
    <dbReference type="NCBI Taxonomy" id="97098"/>
    <lineage>
        <taxon>Eukaryota</taxon>
        <taxon>Fungi</taxon>
        <taxon>Fungi incertae sedis</taxon>
        <taxon>Mucoromycota</taxon>
        <taxon>Mucoromycotina</taxon>
        <taxon>Mucoromycetes</taxon>
        <taxon>Mucorales</taxon>
        <taxon>Mucorineae</taxon>
        <taxon>Mucoraceae</taxon>
        <taxon>Mucor</taxon>
    </lineage>
</organism>
<keyword evidence="5" id="KW-1185">Reference proteome</keyword>
<dbReference type="Gene3D" id="3.90.550.10">
    <property type="entry name" value="Spore Coat Polysaccharide Biosynthesis Protein SpsA, Chain A"/>
    <property type="match status" value="1"/>
</dbReference>
<name>A0A8H7V6B8_9FUNG</name>
<evidence type="ECO:0000313" key="5">
    <source>
        <dbReference type="Proteomes" id="UP000650833"/>
    </source>
</evidence>
<dbReference type="AlphaFoldDB" id="A0A8H7V6B8"/>
<evidence type="ECO:0000256" key="3">
    <source>
        <dbReference type="SAM" id="Phobius"/>
    </source>
</evidence>
<reference evidence="4" key="1">
    <citation type="submission" date="2020-12" db="EMBL/GenBank/DDBJ databases">
        <title>Metabolic potential, ecology and presence of endohyphal bacteria is reflected in genomic diversity of Mucoromycotina.</title>
        <authorList>
            <person name="Muszewska A."/>
            <person name="Okrasinska A."/>
            <person name="Steczkiewicz K."/>
            <person name="Drgas O."/>
            <person name="Orlowska M."/>
            <person name="Perlinska-Lenart U."/>
            <person name="Aleksandrzak-Piekarczyk T."/>
            <person name="Szatraj K."/>
            <person name="Zielenkiewicz U."/>
            <person name="Pilsyk S."/>
            <person name="Malc E."/>
            <person name="Mieczkowski P."/>
            <person name="Kruszewska J.S."/>
            <person name="Biernat P."/>
            <person name="Pawlowska J."/>
        </authorList>
    </citation>
    <scope>NUCLEOTIDE SEQUENCE</scope>
    <source>
        <strain evidence="4">CBS 226.32</strain>
    </source>
</reference>
<dbReference type="Pfam" id="PF01793">
    <property type="entry name" value="Glyco_transf_15"/>
    <property type="match status" value="1"/>
</dbReference>
<accession>A0A8H7V6B8</accession>
<dbReference type="OrthoDB" id="439943at2759"/>
<keyword evidence="3" id="KW-0812">Transmembrane</keyword>
<comment type="caution">
    <text evidence="4">The sequence shown here is derived from an EMBL/GenBank/DDBJ whole genome shotgun (WGS) entry which is preliminary data.</text>
</comment>
<dbReference type="PANTHER" id="PTHR31121:SF6">
    <property type="entry name" value="ALPHA-1,2 MANNOSYLTRANSFERASE KTR1"/>
    <property type="match status" value="1"/>
</dbReference>